<accession>A0A5C6C2G3</accession>
<dbReference type="RefSeq" id="WP_146405739.1">
    <property type="nucleotide sequence ID" value="NZ_SJPU01000001.1"/>
</dbReference>
<reference evidence="2 3" key="1">
    <citation type="journal article" date="2020" name="Antonie Van Leeuwenhoek">
        <title>Rhodopirellula heiligendammensis sp. nov., Rhodopirellula pilleata sp. nov., and Rhodopirellula solitaria sp. nov. isolated from natural or artificial marine surfaces in Northern Germany and California, USA, and emended description of the genus Rhodopirellula.</title>
        <authorList>
            <person name="Kallscheuer N."/>
            <person name="Wiegand S."/>
            <person name="Jogler M."/>
            <person name="Boedeker C."/>
            <person name="Peeters S.H."/>
            <person name="Rast P."/>
            <person name="Heuer A."/>
            <person name="Jetten M.S.M."/>
            <person name="Rohde M."/>
            <person name="Jogler C."/>
        </authorList>
    </citation>
    <scope>NUCLEOTIDE SEQUENCE [LARGE SCALE GENOMIC DNA]</scope>
    <source>
        <strain evidence="2 3">Poly21</strain>
    </source>
</reference>
<proteinExistence type="predicted"/>
<dbReference type="PROSITE" id="PS50056">
    <property type="entry name" value="TYR_PHOSPHATASE_2"/>
    <property type="match status" value="1"/>
</dbReference>
<dbReference type="SUPFAM" id="SSF52799">
    <property type="entry name" value="(Phosphotyrosine protein) phosphatases II"/>
    <property type="match status" value="1"/>
</dbReference>
<dbReference type="OrthoDB" id="9806482at2"/>
<dbReference type="InterPro" id="IPR050561">
    <property type="entry name" value="PTP"/>
</dbReference>
<protein>
    <submittedName>
        <fullName evidence="2">Dual specificity phosphatase, catalytic domain</fullName>
    </submittedName>
</protein>
<gene>
    <name evidence="2" type="ORF">Poly21_09160</name>
</gene>
<organism evidence="2 3">
    <name type="scientific">Allorhodopirellula heiligendammensis</name>
    <dbReference type="NCBI Taxonomy" id="2714739"/>
    <lineage>
        <taxon>Bacteria</taxon>
        <taxon>Pseudomonadati</taxon>
        <taxon>Planctomycetota</taxon>
        <taxon>Planctomycetia</taxon>
        <taxon>Pirellulales</taxon>
        <taxon>Pirellulaceae</taxon>
        <taxon>Allorhodopirellula</taxon>
    </lineage>
</organism>
<sequence length="187" mass="21049">MRFQLTYPTTETPATRTYWVVHNALLAGAYPGQPDHAQHHARLQSLYDAGIRTFINLQEEGEANNAGQPFVPYEKDLREIAKKRGDTVAHLRFPIPDGGTTSADRMRSILNTIDLSLAANRAVYVHCFGGMGRTGTTICCWLMRHGHVDRSNVLATLTRLRKADKERADWKAPENADQESFVLNWAE</sequence>
<dbReference type="InterPro" id="IPR000387">
    <property type="entry name" value="Tyr_Pase_dom"/>
</dbReference>
<dbReference type="InterPro" id="IPR029021">
    <property type="entry name" value="Prot-tyrosine_phosphatase-like"/>
</dbReference>
<dbReference type="PANTHER" id="PTHR23339">
    <property type="entry name" value="TYROSINE SPECIFIC PROTEIN PHOSPHATASE AND DUAL SPECIFICITY PROTEIN PHOSPHATASE"/>
    <property type="match status" value="1"/>
</dbReference>
<comment type="caution">
    <text evidence="2">The sequence shown here is derived from an EMBL/GenBank/DDBJ whole genome shotgun (WGS) entry which is preliminary data.</text>
</comment>
<dbReference type="EMBL" id="SJPU01000001">
    <property type="protein sequence ID" value="TWU18750.1"/>
    <property type="molecule type" value="Genomic_DNA"/>
</dbReference>
<dbReference type="Pfam" id="PF22785">
    <property type="entry name" value="Tc-R-P"/>
    <property type="match status" value="1"/>
</dbReference>
<evidence type="ECO:0000313" key="3">
    <source>
        <dbReference type="Proteomes" id="UP000319908"/>
    </source>
</evidence>
<dbReference type="InterPro" id="IPR016130">
    <property type="entry name" value="Tyr_Pase_AS"/>
</dbReference>
<feature type="domain" description="Tyrosine specific protein phosphatases" evidence="1">
    <location>
        <begin position="107"/>
        <end position="161"/>
    </location>
</feature>
<keyword evidence="3" id="KW-1185">Reference proteome</keyword>
<dbReference type="PROSITE" id="PS00383">
    <property type="entry name" value="TYR_PHOSPHATASE_1"/>
    <property type="match status" value="1"/>
</dbReference>
<dbReference type="Gene3D" id="3.90.190.10">
    <property type="entry name" value="Protein tyrosine phosphatase superfamily"/>
    <property type="match status" value="1"/>
</dbReference>
<dbReference type="Proteomes" id="UP000319908">
    <property type="component" value="Unassembled WGS sequence"/>
</dbReference>
<evidence type="ECO:0000313" key="2">
    <source>
        <dbReference type="EMBL" id="TWU18750.1"/>
    </source>
</evidence>
<dbReference type="AlphaFoldDB" id="A0A5C6C2G3"/>
<evidence type="ECO:0000259" key="1">
    <source>
        <dbReference type="PROSITE" id="PS50056"/>
    </source>
</evidence>
<name>A0A5C6C2G3_9BACT</name>